<accession>A0AAQ3T0M5</accession>
<dbReference type="EMBL" id="CP144747">
    <property type="protein sequence ID" value="WVZ64470.1"/>
    <property type="molecule type" value="Genomic_DNA"/>
</dbReference>
<name>A0AAQ3T0M5_PASNO</name>
<feature type="compositionally biased region" description="Gly residues" evidence="1">
    <location>
        <begin position="66"/>
        <end position="77"/>
    </location>
</feature>
<sequence length="132" mass="13260">MEAQLLQRAKITVSNQAKSAASNQLQGRGHSAWIRSSSASNRRRSNHGGSRGTRGEAEAPSAWGSCGEGAARGGRGTAGMDSRGKGAARGGRGAGGMGLTRGGSRGGAALAWVPHEEGAAPPSGGAREVRRL</sequence>
<protein>
    <submittedName>
        <fullName evidence="2">Uncharacterized protein</fullName>
    </submittedName>
</protein>
<feature type="compositionally biased region" description="Polar residues" evidence="1">
    <location>
        <begin position="14"/>
        <end position="26"/>
    </location>
</feature>
<gene>
    <name evidence="2" type="ORF">U9M48_013979</name>
</gene>
<evidence type="ECO:0000256" key="1">
    <source>
        <dbReference type="SAM" id="MobiDB-lite"/>
    </source>
</evidence>
<proteinExistence type="predicted"/>
<evidence type="ECO:0000313" key="2">
    <source>
        <dbReference type="EMBL" id="WVZ64470.1"/>
    </source>
</evidence>
<dbReference type="Proteomes" id="UP001341281">
    <property type="component" value="Chromosome 03"/>
</dbReference>
<organism evidence="2 3">
    <name type="scientific">Paspalum notatum var. saurae</name>
    <dbReference type="NCBI Taxonomy" id="547442"/>
    <lineage>
        <taxon>Eukaryota</taxon>
        <taxon>Viridiplantae</taxon>
        <taxon>Streptophyta</taxon>
        <taxon>Embryophyta</taxon>
        <taxon>Tracheophyta</taxon>
        <taxon>Spermatophyta</taxon>
        <taxon>Magnoliopsida</taxon>
        <taxon>Liliopsida</taxon>
        <taxon>Poales</taxon>
        <taxon>Poaceae</taxon>
        <taxon>PACMAD clade</taxon>
        <taxon>Panicoideae</taxon>
        <taxon>Andropogonodae</taxon>
        <taxon>Paspaleae</taxon>
        <taxon>Paspalinae</taxon>
        <taxon>Paspalum</taxon>
    </lineage>
</organism>
<dbReference type="AlphaFoldDB" id="A0AAQ3T0M5"/>
<evidence type="ECO:0000313" key="3">
    <source>
        <dbReference type="Proteomes" id="UP001341281"/>
    </source>
</evidence>
<keyword evidence="3" id="KW-1185">Reference proteome</keyword>
<feature type="compositionally biased region" description="Gly residues" evidence="1">
    <location>
        <begin position="87"/>
        <end position="106"/>
    </location>
</feature>
<feature type="region of interest" description="Disordered" evidence="1">
    <location>
        <begin position="14"/>
        <end position="132"/>
    </location>
</feature>
<reference evidence="2 3" key="1">
    <citation type="submission" date="2024-02" db="EMBL/GenBank/DDBJ databases">
        <title>High-quality chromosome-scale genome assembly of Pensacola bahiagrass (Paspalum notatum Flugge var. saurae).</title>
        <authorList>
            <person name="Vega J.M."/>
            <person name="Podio M."/>
            <person name="Orjuela J."/>
            <person name="Siena L.A."/>
            <person name="Pessino S.C."/>
            <person name="Combes M.C."/>
            <person name="Mariac C."/>
            <person name="Albertini E."/>
            <person name="Pupilli F."/>
            <person name="Ortiz J.P.A."/>
            <person name="Leblanc O."/>
        </authorList>
    </citation>
    <scope>NUCLEOTIDE SEQUENCE [LARGE SCALE GENOMIC DNA]</scope>
    <source>
        <strain evidence="2">R1</strain>
        <tissue evidence="2">Leaf</tissue>
    </source>
</reference>